<dbReference type="InterPro" id="IPR008278">
    <property type="entry name" value="4-PPantetheinyl_Trfase_dom"/>
</dbReference>
<keyword evidence="6 8" id="KW-0443">Lipid metabolism</keyword>
<protein>
    <recommendedName>
        <fullName evidence="8">Holo-[acyl-carrier-protein] synthase</fullName>
        <shortName evidence="8">Holo-ACP synthase</shortName>
        <ecNumber evidence="8">2.7.8.7</ecNumber>
    </recommendedName>
    <alternativeName>
        <fullName evidence="8">4'-phosphopantetheinyl transferase AcpS</fullName>
    </alternativeName>
</protein>
<dbReference type="RefSeq" id="WP_312031347.1">
    <property type="nucleotide sequence ID" value="NZ_CP051151.1"/>
</dbReference>
<dbReference type="NCBIfam" id="TIGR00516">
    <property type="entry name" value="acpS"/>
    <property type="match status" value="1"/>
</dbReference>
<dbReference type="AlphaFoldDB" id="A0A7L6N5I5"/>
<evidence type="ECO:0000256" key="8">
    <source>
        <dbReference type="HAMAP-Rule" id="MF_00101"/>
    </source>
</evidence>
<keyword evidence="2 8" id="KW-0808">Transferase</keyword>
<organism evidence="10 11">
    <name type="scientific">Hujiaoplasma nucleasis</name>
    <dbReference type="NCBI Taxonomy" id="2725268"/>
    <lineage>
        <taxon>Bacteria</taxon>
        <taxon>Bacillati</taxon>
        <taxon>Mycoplasmatota</taxon>
        <taxon>Mollicutes</taxon>
        <taxon>Candidatus Izemoplasmatales</taxon>
        <taxon>Hujiaoplasmataceae</taxon>
        <taxon>Hujiaoplasma</taxon>
    </lineage>
</organism>
<dbReference type="GO" id="GO:0008897">
    <property type="term" value="F:holo-[acyl-carrier-protein] synthase activity"/>
    <property type="evidence" value="ECO:0007669"/>
    <property type="project" value="UniProtKB-UniRule"/>
</dbReference>
<dbReference type="KEGG" id="tbk:HF295_06440"/>
<keyword evidence="5 8" id="KW-0460">Magnesium</keyword>
<comment type="cofactor">
    <cofactor evidence="8">
        <name>Mg(2+)</name>
        <dbReference type="ChEBI" id="CHEBI:18420"/>
    </cofactor>
</comment>
<reference evidence="10 11" key="1">
    <citation type="submission" date="2020-04" db="EMBL/GenBank/DDBJ databases">
        <authorList>
            <person name="Zheng R.K."/>
            <person name="Sun C.M."/>
        </authorList>
    </citation>
    <scope>NUCLEOTIDE SEQUENCE [LARGE SCALE GENOMIC DNA]</scope>
    <source>
        <strain evidence="11">zrk29</strain>
    </source>
</reference>
<dbReference type="NCBIfam" id="TIGR00556">
    <property type="entry name" value="pantethn_trn"/>
    <property type="match status" value="1"/>
</dbReference>
<keyword evidence="4 8" id="KW-0276">Fatty acid metabolism</keyword>
<dbReference type="GO" id="GO:0006633">
    <property type="term" value="P:fatty acid biosynthetic process"/>
    <property type="evidence" value="ECO:0007669"/>
    <property type="project" value="UniProtKB-UniRule"/>
</dbReference>
<evidence type="ECO:0000313" key="11">
    <source>
        <dbReference type="Proteomes" id="UP000512167"/>
    </source>
</evidence>
<evidence type="ECO:0000259" key="9">
    <source>
        <dbReference type="Pfam" id="PF01648"/>
    </source>
</evidence>
<evidence type="ECO:0000256" key="2">
    <source>
        <dbReference type="ARBA" id="ARBA00022679"/>
    </source>
</evidence>
<dbReference type="InterPro" id="IPR002582">
    <property type="entry name" value="ACPS"/>
</dbReference>
<keyword evidence="3 8" id="KW-0479">Metal-binding</keyword>
<feature type="binding site" evidence="8">
    <location>
        <position position="8"/>
    </location>
    <ligand>
        <name>Mg(2+)</name>
        <dbReference type="ChEBI" id="CHEBI:18420"/>
    </ligand>
</feature>
<dbReference type="HAMAP" id="MF_00101">
    <property type="entry name" value="AcpS"/>
    <property type="match status" value="1"/>
</dbReference>
<evidence type="ECO:0000256" key="3">
    <source>
        <dbReference type="ARBA" id="ARBA00022723"/>
    </source>
</evidence>
<dbReference type="Pfam" id="PF01648">
    <property type="entry name" value="ACPS"/>
    <property type="match status" value="1"/>
</dbReference>
<evidence type="ECO:0000256" key="6">
    <source>
        <dbReference type="ARBA" id="ARBA00023098"/>
    </source>
</evidence>
<comment type="subcellular location">
    <subcellularLocation>
        <location evidence="8">Cytoplasm</location>
    </subcellularLocation>
</comment>
<sequence>MIKGIGIDICQISRMSLDLYKKILTHEEILLYNDLKHEQRKKEFLAGRFSAKEAIYKALSALEKDIYMQDIVILYDDKNKPYVSKPIYKDKHIWISISHEKEYAIAQAIVESIEK</sequence>
<evidence type="ECO:0000256" key="5">
    <source>
        <dbReference type="ARBA" id="ARBA00022842"/>
    </source>
</evidence>
<dbReference type="EMBL" id="CP051151">
    <property type="protein sequence ID" value="QLY40508.1"/>
    <property type="molecule type" value="Genomic_DNA"/>
</dbReference>
<evidence type="ECO:0000313" key="10">
    <source>
        <dbReference type="EMBL" id="QLY40508.1"/>
    </source>
</evidence>
<evidence type="ECO:0000256" key="7">
    <source>
        <dbReference type="ARBA" id="ARBA00023160"/>
    </source>
</evidence>
<comment type="function">
    <text evidence="8">Transfers the 4'-phosphopantetheine moiety from coenzyme A to a Ser of acyl-carrier-protein.</text>
</comment>
<dbReference type="Proteomes" id="UP000512167">
    <property type="component" value="Chromosome"/>
</dbReference>
<dbReference type="Gene3D" id="3.90.470.20">
    <property type="entry name" value="4'-phosphopantetheinyl transferase domain"/>
    <property type="match status" value="1"/>
</dbReference>
<keyword evidence="8" id="KW-0963">Cytoplasm</keyword>
<gene>
    <name evidence="8 10" type="primary">acpS</name>
    <name evidence="10" type="ORF">HF295_06440</name>
</gene>
<dbReference type="InterPro" id="IPR037143">
    <property type="entry name" value="4-PPantetheinyl_Trfase_dom_sf"/>
</dbReference>
<proteinExistence type="inferred from homology"/>
<keyword evidence="7 8" id="KW-0275">Fatty acid biosynthesis</keyword>
<feature type="binding site" evidence="8">
    <location>
        <position position="53"/>
    </location>
    <ligand>
        <name>Mg(2+)</name>
        <dbReference type="ChEBI" id="CHEBI:18420"/>
    </ligand>
</feature>
<dbReference type="InterPro" id="IPR004568">
    <property type="entry name" value="Ppantetheine-prot_Trfase_dom"/>
</dbReference>
<name>A0A7L6N5I5_9MOLU</name>
<keyword evidence="11" id="KW-1185">Reference proteome</keyword>
<accession>A0A7L6N5I5</accession>
<keyword evidence="1 8" id="KW-0444">Lipid biosynthesis</keyword>
<comment type="similarity">
    <text evidence="8">Belongs to the P-Pant transferase superfamily. AcpS family.</text>
</comment>
<comment type="catalytic activity">
    <reaction evidence="8">
        <text>apo-[ACP] + CoA = holo-[ACP] + adenosine 3',5'-bisphosphate + H(+)</text>
        <dbReference type="Rhea" id="RHEA:12068"/>
        <dbReference type="Rhea" id="RHEA-COMP:9685"/>
        <dbReference type="Rhea" id="RHEA-COMP:9690"/>
        <dbReference type="ChEBI" id="CHEBI:15378"/>
        <dbReference type="ChEBI" id="CHEBI:29999"/>
        <dbReference type="ChEBI" id="CHEBI:57287"/>
        <dbReference type="ChEBI" id="CHEBI:58343"/>
        <dbReference type="ChEBI" id="CHEBI:64479"/>
        <dbReference type="EC" id="2.7.8.7"/>
    </reaction>
</comment>
<dbReference type="GO" id="GO:0005737">
    <property type="term" value="C:cytoplasm"/>
    <property type="evidence" value="ECO:0007669"/>
    <property type="project" value="UniProtKB-SubCell"/>
</dbReference>
<feature type="domain" description="4'-phosphopantetheinyl transferase" evidence="9">
    <location>
        <begin position="4"/>
        <end position="107"/>
    </location>
</feature>
<evidence type="ECO:0000256" key="1">
    <source>
        <dbReference type="ARBA" id="ARBA00022516"/>
    </source>
</evidence>
<dbReference type="GO" id="GO:0000287">
    <property type="term" value="F:magnesium ion binding"/>
    <property type="evidence" value="ECO:0007669"/>
    <property type="project" value="UniProtKB-UniRule"/>
</dbReference>
<evidence type="ECO:0000256" key="4">
    <source>
        <dbReference type="ARBA" id="ARBA00022832"/>
    </source>
</evidence>
<dbReference type="EC" id="2.7.8.7" evidence="8"/>
<dbReference type="SUPFAM" id="SSF56214">
    <property type="entry name" value="4'-phosphopantetheinyl transferase"/>
    <property type="match status" value="1"/>
</dbReference>